<sequence>MNAVTPDHLARLYSATDDPWKFATSPYEQARFDAVAAALARPRYGSVLEVGCGNGALARRIAPRAGAYTGVDAVERALASARVAVPEGRFHRQMLPAELPDGDYDLILMSEILYFLDRPGLADLAEQIDRRWGGAELVCVNWLGDSGNPLQGPEALAAFDAALTRPLACLRPGPDFRIDRRLP</sequence>
<dbReference type="GO" id="GO:0008757">
    <property type="term" value="F:S-adenosylmethionine-dependent methyltransferase activity"/>
    <property type="evidence" value="ECO:0007669"/>
    <property type="project" value="InterPro"/>
</dbReference>
<proteinExistence type="predicted"/>
<dbReference type="GO" id="GO:0032259">
    <property type="term" value="P:methylation"/>
    <property type="evidence" value="ECO:0007669"/>
    <property type="project" value="UniProtKB-KW"/>
</dbReference>
<dbReference type="Proteomes" id="UP000003635">
    <property type="component" value="Unassembled WGS sequence"/>
</dbReference>
<dbReference type="InterPro" id="IPR008715">
    <property type="entry name" value="SAM-MeTfrase_NodS-like"/>
</dbReference>
<name>Q2CC91_OCEGH</name>
<dbReference type="AlphaFoldDB" id="Q2CC91"/>
<evidence type="ECO:0000313" key="5">
    <source>
        <dbReference type="Proteomes" id="UP000003635"/>
    </source>
</evidence>
<reference evidence="4 5" key="1">
    <citation type="journal article" date="2010" name="J. Bacteriol.">
        <title>Genome sequences of Oceanicola granulosus HTCC2516(T) and Oceanicola batsensis HTCC2597(TDelta).</title>
        <authorList>
            <person name="Thrash J.C."/>
            <person name="Cho J.C."/>
            <person name="Vergin K.L."/>
            <person name="Giovannoni S.J."/>
        </authorList>
    </citation>
    <scope>NUCLEOTIDE SEQUENCE [LARGE SCALE GENOMIC DNA]</scope>
    <source>
        <strain evidence="5">ATCC BAA-861 / DSM 15982 / KCTC 12143 / HTCC2516</strain>
    </source>
</reference>
<comment type="caution">
    <text evidence="4">The sequence shown here is derived from an EMBL/GenBank/DDBJ whole genome shotgun (WGS) entry which is preliminary data.</text>
</comment>
<dbReference type="STRING" id="314256.OG2516_14623"/>
<dbReference type="GO" id="GO:0009312">
    <property type="term" value="P:oligosaccharide biosynthetic process"/>
    <property type="evidence" value="ECO:0007669"/>
    <property type="project" value="InterPro"/>
</dbReference>
<evidence type="ECO:0000256" key="3">
    <source>
        <dbReference type="ARBA" id="ARBA00022691"/>
    </source>
</evidence>
<dbReference type="PANTHER" id="PTHR43464:SF19">
    <property type="entry name" value="UBIQUINONE BIOSYNTHESIS O-METHYLTRANSFERASE, MITOCHONDRIAL"/>
    <property type="match status" value="1"/>
</dbReference>
<keyword evidence="1 4" id="KW-0489">Methyltransferase</keyword>
<evidence type="ECO:0000256" key="2">
    <source>
        <dbReference type="ARBA" id="ARBA00022679"/>
    </source>
</evidence>
<dbReference type="EMBL" id="AAOT01000032">
    <property type="protein sequence ID" value="EAR50269.1"/>
    <property type="molecule type" value="Genomic_DNA"/>
</dbReference>
<organism evidence="4 5">
    <name type="scientific">Oceanicola granulosus (strain ATCC BAA-861 / DSM 15982 / KCTC 12143 / HTCC2516)</name>
    <dbReference type="NCBI Taxonomy" id="314256"/>
    <lineage>
        <taxon>Bacteria</taxon>
        <taxon>Pseudomonadati</taxon>
        <taxon>Pseudomonadota</taxon>
        <taxon>Alphaproteobacteria</taxon>
        <taxon>Rhodobacterales</taxon>
        <taxon>Roseobacteraceae</taxon>
        <taxon>Oceanicola</taxon>
    </lineage>
</organism>
<accession>Q2CC91</accession>
<dbReference type="CDD" id="cd02440">
    <property type="entry name" value="AdoMet_MTases"/>
    <property type="match status" value="1"/>
</dbReference>
<gene>
    <name evidence="4" type="ORF">OG2516_14623</name>
</gene>
<dbReference type="eggNOG" id="COG0500">
    <property type="taxonomic scope" value="Bacteria"/>
</dbReference>
<dbReference type="InterPro" id="IPR029063">
    <property type="entry name" value="SAM-dependent_MTases_sf"/>
</dbReference>
<dbReference type="SUPFAM" id="SSF53335">
    <property type="entry name" value="S-adenosyl-L-methionine-dependent methyltransferases"/>
    <property type="match status" value="1"/>
</dbReference>
<dbReference type="HOGENOM" id="CLU_091685_0_0_5"/>
<protein>
    <submittedName>
        <fullName evidence="4">Methyltransferase, putative</fullName>
    </submittedName>
</protein>
<evidence type="ECO:0000313" key="4">
    <source>
        <dbReference type="EMBL" id="EAR50269.1"/>
    </source>
</evidence>
<dbReference type="PANTHER" id="PTHR43464">
    <property type="entry name" value="METHYLTRANSFERASE"/>
    <property type="match status" value="1"/>
</dbReference>
<dbReference type="Gene3D" id="3.40.50.150">
    <property type="entry name" value="Vaccinia Virus protein VP39"/>
    <property type="match status" value="1"/>
</dbReference>
<keyword evidence="3" id="KW-0949">S-adenosyl-L-methionine</keyword>
<evidence type="ECO:0000256" key="1">
    <source>
        <dbReference type="ARBA" id="ARBA00022603"/>
    </source>
</evidence>
<dbReference type="Pfam" id="PF05401">
    <property type="entry name" value="NodS"/>
    <property type="match status" value="1"/>
</dbReference>
<dbReference type="RefSeq" id="WP_007256462.1">
    <property type="nucleotide sequence ID" value="NZ_CH724108.1"/>
</dbReference>
<keyword evidence="5" id="KW-1185">Reference proteome</keyword>
<keyword evidence="2 4" id="KW-0808">Transferase</keyword>